<dbReference type="RefSeq" id="WP_085125229.1">
    <property type="nucleotide sequence ID" value="NZ_FWZX01000025.1"/>
</dbReference>
<feature type="compositionally biased region" description="Low complexity" evidence="1">
    <location>
        <begin position="55"/>
        <end position="79"/>
    </location>
</feature>
<keyword evidence="3" id="KW-1185">Reference proteome</keyword>
<dbReference type="AlphaFoldDB" id="A0A1Y6CPW3"/>
<reference evidence="2 3" key="1">
    <citation type="submission" date="2017-04" db="EMBL/GenBank/DDBJ databases">
        <authorList>
            <person name="Afonso C.L."/>
            <person name="Miller P.J."/>
            <person name="Scott M.A."/>
            <person name="Spackman E."/>
            <person name="Goraichik I."/>
            <person name="Dimitrov K.M."/>
            <person name="Suarez D.L."/>
            <person name="Swayne D.E."/>
        </authorList>
    </citation>
    <scope>NUCLEOTIDE SEQUENCE [LARGE SCALE GENOMIC DNA]</scope>
    <source>
        <strain evidence="2 3">USBA 355</strain>
    </source>
</reference>
<evidence type="ECO:0000313" key="2">
    <source>
        <dbReference type="EMBL" id="SMF64634.1"/>
    </source>
</evidence>
<feature type="region of interest" description="Disordered" evidence="1">
    <location>
        <begin position="42"/>
        <end position="136"/>
    </location>
</feature>
<name>A0A1Y6CPW3_9PROT</name>
<feature type="compositionally biased region" description="Basic and acidic residues" evidence="1">
    <location>
        <begin position="88"/>
        <end position="99"/>
    </location>
</feature>
<protein>
    <submittedName>
        <fullName evidence="2">Uncharacterized protein</fullName>
    </submittedName>
</protein>
<evidence type="ECO:0000313" key="3">
    <source>
        <dbReference type="Proteomes" id="UP000192917"/>
    </source>
</evidence>
<proteinExistence type="predicted"/>
<feature type="compositionally biased region" description="Basic and acidic residues" evidence="1">
    <location>
        <begin position="42"/>
        <end position="52"/>
    </location>
</feature>
<dbReference type="STRING" id="560819.SAMN05428998_12572"/>
<accession>A0A1Y6CPW3</accession>
<organism evidence="2 3">
    <name type="scientific">Tistlia consotensis USBA 355</name>
    <dbReference type="NCBI Taxonomy" id="560819"/>
    <lineage>
        <taxon>Bacteria</taxon>
        <taxon>Pseudomonadati</taxon>
        <taxon>Pseudomonadota</taxon>
        <taxon>Alphaproteobacteria</taxon>
        <taxon>Rhodospirillales</taxon>
        <taxon>Rhodovibrionaceae</taxon>
        <taxon>Tistlia</taxon>
    </lineage>
</organism>
<dbReference type="EMBL" id="FWZX01000025">
    <property type="protein sequence ID" value="SMF64634.1"/>
    <property type="molecule type" value="Genomic_DNA"/>
</dbReference>
<evidence type="ECO:0000256" key="1">
    <source>
        <dbReference type="SAM" id="MobiDB-lite"/>
    </source>
</evidence>
<gene>
    <name evidence="2" type="ORF">SAMN05428998_12572</name>
</gene>
<dbReference type="Proteomes" id="UP000192917">
    <property type="component" value="Unassembled WGS sequence"/>
</dbReference>
<sequence>MCMAPRVPTAPAPRNVLQIYGRTLDLDKQTDRLDYQNLQRLEAEGRIDRWGREIAQPASAQGASPAASSSSSGGETAPQAGSVAQKAEPPRDVTEGEKQARRKTAGQARVAGRSPAIAAGSRLGQGNSAKKTLLGG</sequence>